<dbReference type="RefSeq" id="WP_142107250.1">
    <property type="nucleotide sequence ID" value="NZ_VFPH01000003.1"/>
</dbReference>
<organism evidence="2 3">
    <name type="scientific">Pseudonocardia cypriaca</name>
    <dbReference type="NCBI Taxonomy" id="882449"/>
    <lineage>
        <taxon>Bacteria</taxon>
        <taxon>Bacillati</taxon>
        <taxon>Actinomycetota</taxon>
        <taxon>Actinomycetes</taxon>
        <taxon>Pseudonocardiales</taxon>
        <taxon>Pseudonocardiaceae</taxon>
        <taxon>Pseudonocardia</taxon>
    </lineage>
</organism>
<dbReference type="EMBL" id="VFPH01000003">
    <property type="protein sequence ID" value="TQM35960.1"/>
    <property type="molecule type" value="Genomic_DNA"/>
</dbReference>
<gene>
    <name evidence="2" type="ORF">FB388_7406</name>
</gene>
<dbReference type="OrthoDB" id="3576359at2"/>
<evidence type="ECO:0000256" key="1">
    <source>
        <dbReference type="SAM" id="MobiDB-lite"/>
    </source>
</evidence>
<sequence length="108" mass="12524">MSELVTDLDWWAATRYPNADEEWGPASGRHAYNEDAALTPIFHALTRGGWRGRQYEPAYSADHRGDHRAEPVDEFDRDPLTAPIPVEPPVSPRRRRERRETGRHRRGH</sequence>
<feature type="region of interest" description="Disordered" evidence="1">
    <location>
        <begin position="56"/>
        <end position="108"/>
    </location>
</feature>
<name>A0A543FQ34_9PSEU</name>
<evidence type="ECO:0000313" key="2">
    <source>
        <dbReference type="EMBL" id="TQM35960.1"/>
    </source>
</evidence>
<reference evidence="2 3" key="1">
    <citation type="submission" date="2019-06" db="EMBL/GenBank/DDBJ databases">
        <title>Sequencing the genomes of 1000 actinobacteria strains.</title>
        <authorList>
            <person name="Klenk H.-P."/>
        </authorList>
    </citation>
    <scope>NUCLEOTIDE SEQUENCE [LARGE SCALE GENOMIC DNA]</scope>
    <source>
        <strain evidence="2 3">DSM 45511</strain>
    </source>
</reference>
<protein>
    <submittedName>
        <fullName evidence="2">Uncharacterized protein</fullName>
    </submittedName>
</protein>
<dbReference type="AlphaFoldDB" id="A0A543FQ34"/>
<keyword evidence="3" id="KW-1185">Reference proteome</keyword>
<evidence type="ECO:0000313" key="3">
    <source>
        <dbReference type="Proteomes" id="UP000319818"/>
    </source>
</evidence>
<feature type="compositionally biased region" description="Basic and acidic residues" evidence="1">
    <location>
        <begin position="61"/>
        <end position="71"/>
    </location>
</feature>
<accession>A0A543FQ34</accession>
<dbReference type="Proteomes" id="UP000319818">
    <property type="component" value="Unassembled WGS sequence"/>
</dbReference>
<proteinExistence type="predicted"/>
<comment type="caution">
    <text evidence="2">The sequence shown here is derived from an EMBL/GenBank/DDBJ whole genome shotgun (WGS) entry which is preliminary data.</text>
</comment>
<feature type="compositionally biased region" description="Basic residues" evidence="1">
    <location>
        <begin position="92"/>
        <end position="108"/>
    </location>
</feature>